<protein>
    <submittedName>
        <fullName evidence="2">Molecular chaperone DjlA</fullName>
    </submittedName>
</protein>
<dbReference type="InterPro" id="IPR001623">
    <property type="entry name" value="DnaJ_domain"/>
</dbReference>
<dbReference type="Pfam" id="PF00226">
    <property type="entry name" value="DnaJ"/>
    <property type="match status" value="1"/>
</dbReference>
<dbReference type="PANTHER" id="PTHR24074">
    <property type="entry name" value="CO-CHAPERONE PROTEIN DJLA"/>
    <property type="match status" value="1"/>
</dbReference>
<dbReference type="Pfam" id="PF05099">
    <property type="entry name" value="TerB"/>
    <property type="match status" value="1"/>
</dbReference>
<dbReference type="EMBL" id="QGLE01000002">
    <property type="protein sequence ID" value="PWR25014.1"/>
    <property type="molecule type" value="Genomic_DNA"/>
</dbReference>
<proteinExistence type="predicted"/>
<accession>A0A317EFE3</accession>
<dbReference type="InterPro" id="IPR050817">
    <property type="entry name" value="DjlA_DnaK_co-chaperone"/>
</dbReference>
<evidence type="ECO:0000259" key="1">
    <source>
        <dbReference type="PROSITE" id="PS50076"/>
    </source>
</evidence>
<dbReference type="AlphaFoldDB" id="A0A317EFE3"/>
<dbReference type="PROSITE" id="PS50076">
    <property type="entry name" value="DNAJ_2"/>
    <property type="match status" value="1"/>
</dbReference>
<name>A0A317EFE3_9PROT</name>
<comment type="caution">
    <text evidence="2">The sequence shown here is derived from an EMBL/GenBank/DDBJ whole genome shotgun (WGS) entry which is preliminary data.</text>
</comment>
<dbReference type="SMART" id="SM00271">
    <property type="entry name" value="DnaJ"/>
    <property type="match status" value="1"/>
</dbReference>
<dbReference type="InterPro" id="IPR029024">
    <property type="entry name" value="TerB-like"/>
</dbReference>
<dbReference type="CDD" id="cd06257">
    <property type="entry name" value="DnaJ"/>
    <property type="match status" value="1"/>
</dbReference>
<dbReference type="CDD" id="cd07316">
    <property type="entry name" value="terB_like_DjlA"/>
    <property type="match status" value="1"/>
</dbReference>
<dbReference type="SUPFAM" id="SSF158682">
    <property type="entry name" value="TerB-like"/>
    <property type="match status" value="1"/>
</dbReference>
<dbReference type="SUPFAM" id="SSF46565">
    <property type="entry name" value="Chaperone J-domain"/>
    <property type="match status" value="1"/>
</dbReference>
<dbReference type="Gene3D" id="1.10.3680.10">
    <property type="entry name" value="TerB-like"/>
    <property type="match status" value="1"/>
</dbReference>
<evidence type="ECO:0000313" key="2">
    <source>
        <dbReference type="EMBL" id="PWR25014.1"/>
    </source>
</evidence>
<evidence type="ECO:0000313" key="3">
    <source>
        <dbReference type="Proteomes" id="UP000245461"/>
    </source>
</evidence>
<organism evidence="2 3">
    <name type="scientific">Zavarzinia aquatilis</name>
    <dbReference type="NCBI Taxonomy" id="2211142"/>
    <lineage>
        <taxon>Bacteria</taxon>
        <taxon>Pseudomonadati</taxon>
        <taxon>Pseudomonadota</taxon>
        <taxon>Alphaproteobacteria</taxon>
        <taxon>Rhodospirillales</taxon>
        <taxon>Zavarziniaceae</taxon>
        <taxon>Zavarzinia</taxon>
    </lineage>
</organism>
<dbReference type="InterPro" id="IPR036869">
    <property type="entry name" value="J_dom_sf"/>
</dbReference>
<gene>
    <name evidence="2" type="ORF">DKG74_04400</name>
</gene>
<reference evidence="2 3" key="1">
    <citation type="submission" date="2018-05" db="EMBL/GenBank/DDBJ databases">
        <title>Zavarzinia sp. HR-AS.</title>
        <authorList>
            <person name="Lee Y."/>
            <person name="Jeon C.O."/>
        </authorList>
    </citation>
    <scope>NUCLEOTIDE SEQUENCE [LARGE SCALE GENOMIC DNA]</scope>
    <source>
        <strain evidence="2 3">HR-AS</strain>
    </source>
</reference>
<dbReference type="Proteomes" id="UP000245461">
    <property type="component" value="Unassembled WGS sequence"/>
</dbReference>
<dbReference type="Gene3D" id="1.10.287.110">
    <property type="entry name" value="DnaJ domain"/>
    <property type="match status" value="1"/>
</dbReference>
<dbReference type="InterPro" id="IPR007791">
    <property type="entry name" value="DjlA_N"/>
</dbReference>
<dbReference type="RefSeq" id="WP_109903035.1">
    <property type="nucleotide sequence ID" value="NZ_QGLE01000002.1"/>
</dbReference>
<keyword evidence="3" id="KW-1185">Reference proteome</keyword>
<sequence>MSIWGKIIGSAAGFALGGPIGALLGGLAGHAVDTLAGGLPGAPREAAGREQTRRVAFTVGVIVLGAKMAKADGTVTRDEIKAFREVFHVPESEVGQVARIFDRAKEDAAGFEPYAAQIRAVMGDDRTVLEELLDGLFHIAKADAVVHQAELDFLIAVARIFGFSDTEFAAIRAAHLGPDRGDPYTVLGVTRDLDEAALKAAYRKLVREHHPDMLVAKGMPEEFIQIATERLAKINAAWEQVKKERGIA</sequence>
<dbReference type="OrthoDB" id="9782583at2"/>
<dbReference type="PRINTS" id="PR00625">
    <property type="entry name" value="JDOMAIN"/>
</dbReference>
<feature type="domain" description="J" evidence="1">
    <location>
        <begin position="182"/>
        <end position="246"/>
    </location>
</feature>